<protein>
    <recommendedName>
        <fullName evidence="2">Solute-binding protein family 3/N-terminal domain-containing protein</fullName>
    </recommendedName>
</protein>
<dbReference type="SUPFAM" id="SSF53850">
    <property type="entry name" value="Periplasmic binding protein-like II"/>
    <property type="match status" value="1"/>
</dbReference>
<gene>
    <name evidence="3" type="ORF">NP493_848g00069</name>
</gene>
<evidence type="ECO:0000256" key="1">
    <source>
        <dbReference type="ARBA" id="ARBA00022729"/>
    </source>
</evidence>
<dbReference type="Gene3D" id="3.40.190.10">
    <property type="entry name" value="Periplasmic binding protein-like II"/>
    <property type="match status" value="2"/>
</dbReference>
<dbReference type="InterPro" id="IPR001638">
    <property type="entry name" value="Solute-binding_3/MltF_N"/>
</dbReference>
<evidence type="ECO:0000313" key="3">
    <source>
        <dbReference type="EMBL" id="KAK2173789.1"/>
    </source>
</evidence>
<accession>A0AAD9KME4</accession>
<dbReference type="PANTHER" id="PTHR35936">
    <property type="entry name" value="MEMBRANE-BOUND LYTIC MUREIN TRANSGLYCOSYLASE F"/>
    <property type="match status" value="1"/>
</dbReference>
<proteinExistence type="predicted"/>
<dbReference type="Proteomes" id="UP001209878">
    <property type="component" value="Unassembled WGS sequence"/>
</dbReference>
<organism evidence="3 4">
    <name type="scientific">Ridgeia piscesae</name>
    <name type="common">Tubeworm</name>
    <dbReference type="NCBI Taxonomy" id="27915"/>
    <lineage>
        <taxon>Eukaryota</taxon>
        <taxon>Metazoa</taxon>
        <taxon>Spiralia</taxon>
        <taxon>Lophotrochozoa</taxon>
        <taxon>Annelida</taxon>
        <taxon>Polychaeta</taxon>
        <taxon>Sedentaria</taxon>
        <taxon>Canalipalpata</taxon>
        <taxon>Sabellida</taxon>
        <taxon>Siboglinidae</taxon>
        <taxon>Ridgeia</taxon>
    </lineage>
</organism>
<dbReference type="AlphaFoldDB" id="A0AAD9KME4"/>
<feature type="domain" description="Solute-binding protein family 3/N-terminal" evidence="2">
    <location>
        <begin position="23"/>
        <end position="228"/>
    </location>
</feature>
<dbReference type="PANTHER" id="PTHR35936:SF19">
    <property type="entry name" value="AMINO-ACID-BINDING PROTEIN YXEM-RELATED"/>
    <property type="match status" value="1"/>
</dbReference>
<keyword evidence="4" id="KW-1185">Reference proteome</keyword>
<name>A0AAD9KME4_RIDPI</name>
<dbReference type="EMBL" id="JAODUO010000848">
    <property type="protein sequence ID" value="KAK2173789.1"/>
    <property type="molecule type" value="Genomic_DNA"/>
</dbReference>
<evidence type="ECO:0000313" key="4">
    <source>
        <dbReference type="Proteomes" id="UP001209878"/>
    </source>
</evidence>
<keyword evidence="1" id="KW-0732">Signal</keyword>
<comment type="caution">
    <text evidence="3">The sequence shown here is derived from an EMBL/GenBank/DDBJ whole genome shotgun (WGS) entry which is preliminary data.</text>
</comment>
<dbReference type="Pfam" id="PF00497">
    <property type="entry name" value="SBP_bac_3"/>
    <property type="match status" value="1"/>
</dbReference>
<sequence>MQALAAVVPPPAEDHRIYAFAFGGNDKPHDFVDEETGMSMGLAVDVMREACQQAGKNCVTVSSSACYDNTQQYSLGLNSRWYDVCGNYYHTVDRGRSYHFIGAYGQEPAAFIYAGKGSSISSVDTASQKIGVHGSFWINGECLKRQGMKFKTVVIKNTFDDLKTALDNGDIDVAFLSESVADGYKKLGSKISCAKTGPAFMMRKDMANVMQWYDDAVRKVVASDDFKRMCSIAKKAYGGDPMCLEE</sequence>
<reference evidence="3" key="1">
    <citation type="journal article" date="2023" name="Mol. Biol. Evol.">
        <title>Third-Generation Sequencing Reveals the Adaptive Role of the Epigenome in Three Deep-Sea Polychaetes.</title>
        <authorList>
            <person name="Perez M."/>
            <person name="Aroh O."/>
            <person name="Sun Y."/>
            <person name="Lan Y."/>
            <person name="Juniper S.K."/>
            <person name="Young C.R."/>
            <person name="Angers B."/>
            <person name="Qian P.Y."/>
        </authorList>
    </citation>
    <scope>NUCLEOTIDE SEQUENCE</scope>
    <source>
        <strain evidence="3">R07B-5</strain>
    </source>
</reference>
<evidence type="ECO:0000259" key="2">
    <source>
        <dbReference type="Pfam" id="PF00497"/>
    </source>
</evidence>